<keyword evidence="1" id="KW-0472">Membrane</keyword>
<dbReference type="RefSeq" id="WP_270056292.1">
    <property type="nucleotide sequence ID" value="NZ_CP115149.1"/>
</dbReference>
<proteinExistence type="predicted"/>
<dbReference type="SUPFAM" id="SSF82171">
    <property type="entry name" value="DPP6 N-terminal domain-like"/>
    <property type="match status" value="1"/>
</dbReference>
<dbReference type="InterPro" id="IPR011042">
    <property type="entry name" value="6-blade_b-propeller_TolB-like"/>
</dbReference>
<evidence type="ECO:0008006" key="4">
    <source>
        <dbReference type="Google" id="ProtNLM"/>
    </source>
</evidence>
<evidence type="ECO:0000313" key="3">
    <source>
        <dbReference type="Proteomes" id="UP001212803"/>
    </source>
</evidence>
<evidence type="ECO:0000256" key="1">
    <source>
        <dbReference type="SAM" id="Phobius"/>
    </source>
</evidence>
<gene>
    <name evidence="2" type="ORF">O0235_13480</name>
</gene>
<keyword evidence="1" id="KW-1133">Transmembrane helix</keyword>
<accession>A0ABY7M5D2</accession>
<organism evidence="2 3">
    <name type="scientific">Tepidiforma flava</name>
    <dbReference type="NCBI Taxonomy" id="3004094"/>
    <lineage>
        <taxon>Bacteria</taxon>
        <taxon>Bacillati</taxon>
        <taxon>Chloroflexota</taxon>
        <taxon>Tepidiformia</taxon>
        <taxon>Tepidiformales</taxon>
        <taxon>Tepidiformaceae</taxon>
        <taxon>Tepidiforma</taxon>
    </lineage>
</organism>
<name>A0ABY7M5D2_9CHLR</name>
<keyword evidence="1" id="KW-0812">Transmembrane</keyword>
<dbReference type="EMBL" id="CP115149">
    <property type="protein sequence ID" value="WBL35767.1"/>
    <property type="molecule type" value="Genomic_DNA"/>
</dbReference>
<reference evidence="2 3" key="1">
    <citation type="journal article" date="2023" name="ISME J.">
        <title>Thermophilic Dehalococcoidia with unusual traits shed light on an unexpected past.</title>
        <authorList>
            <person name="Palmer M."/>
            <person name="Covington J.K."/>
            <person name="Zhou E.M."/>
            <person name="Thomas S.C."/>
            <person name="Habib N."/>
            <person name="Seymour C.O."/>
            <person name="Lai D."/>
            <person name="Johnston J."/>
            <person name="Hashimi A."/>
            <person name="Jiao J.Y."/>
            <person name="Muok A.R."/>
            <person name="Liu L."/>
            <person name="Xian W.D."/>
            <person name="Zhi X.Y."/>
            <person name="Li M.M."/>
            <person name="Silva L.P."/>
            <person name="Bowen B.P."/>
            <person name="Louie K."/>
            <person name="Briegel A."/>
            <person name="Pett-Ridge J."/>
            <person name="Weber P.K."/>
            <person name="Tocheva E.I."/>
            <person name="Woyke T."/>
            <person name="Northen T.R."/>
            <person name="Mayali X."/>
            <person name="Li W.J."/>
            <person name="Hedlund B.P."/>
        </authorList>
    </citation>
    <scope>NUCLEOTIDE SEQUENCE [LARGE SCALE GENOMIC DNA]</scope>
    <source>
        <strain evidence="2 3">YIM 72310</strain>
    </source>
</reference>
<evidence type="ECO:0000313" key="2">
    <source>
        <dbReference type="EMBL" id="WBL35767.1"/>
    </source>
</evidence>
<dbReference type="Gene3D" id="2.120.10.30">
    <property type="entry name" value="TolB, C-terminal domain"/>
    <property type="match status" value="1"/>
</dbReference>
<feature type="transmembrane region" description="Helical" evidence="1">
    <location>
        <begin position="21"/>
        <end position="43"/>
    </location>
</feature>
<protein>
    <recommendedName>
        <fullName evidence="4">WD40 repeat domain-containing protein</fullName>
    </recommendedName>
</protein>
<dbReference type="Proteomes" id="UP001212803">
    <property type="component" value="Chromosome"/>
</dbReference>
<sequence length="381" mass="38791">MTAIHHGNRWRSRQAQPATGRLGRLILFVTGLAGVLAVGPIAWGIVTGAGAGSGAASAFASAPPGTYAVVGRTEGSVDIISVVRADQPGNVIEVARVPHIDGFATTGSVDARGRYVALAAVDGGTPLAPAASLVLVDLERGTAERLIAGIEPAQTPLWKADSSGVVVTRARQDGDRQLIDVLEVALDGAVRLRWTQDALGVYPVGWRDGRVLAVAIDARGSTLQSEGQDVVHLASGFTRDWALSPDGKALAFIEVLPGTEAGFAARVARLDGEATGSAQALTQGGAAALGAAWGPSGTPAFGAVPRASGAGAAAGDASAQSLRAAGFDVPLAYSPDGDALAVVHWDGTGFEAPGTPTLQLVRGGERSEVPGYRGFYGWVRR</sequence>
<keyword evidence="3" id="KW-1185">Reference proteome</keyword>